<dbReference type="InterPro" id="IPR013320">
    <property type="entry name" value="ConA-like_dom_sf"/>
</dbReference>
<evidence type="ECO:0000256" key="3">
    <source>
        <dbReference type="SAM" id="MobiDB-lite"/>
    </source>
</evidence>
<proteinExistence type="predicted"/>
<dbReference type="GO" id="GO:0030246">
    <property type="term" value="F:carbohydrate binding"/>
    <property type="evidence" value="ECO:0007669"/>
    <property type="project" value="UniProtKB-KW"/>
</dbReference>
<feature type="domain" description="LamG-like jellyroll fold" evidence="4">
    <location>
        <begin position="711"/>
        <end position="857"/>
    </location>
</feature>
<keyword evidence="2" id="KW-1015">Disulfide bond</keyword>
<feature type="domain" description="LamG-like jellyroll fold" evidence="4">
    <location>
        <begin position="1357"/>
        <end position="1503"/>
    </location>
</feature>
<keyword evidence="1" id="KW-0732">Signal</keyword>
<accession>A0A4R2JQE3</accession>
<dbReference type="Proteomes" id="UP000295680">
    <property type="component" value="Unassembled WGS sequence"/>
</dbReference>
<evidence type="ECO:0000256" key="1">
    <source>
        <dbReference type="ARBA" id="ARBA00022729"/>
    </source>
</evidence>
<comment type="caution">
    <text evidence="5">The sequence shown here is derived from an EMBL/GenBank/DDBJ whole genome shotgun (WGS) entry which is preliminary data.</text>
</comment>
<dbReference type="PANTHER" id="PTHR46943">
    <property type="entry name" value="PENTRAXIN-RELATED PROTEIN PTX3"/>
    <property type="match status" value="1"/>
</dbReference>
<dbReference type="SMART" id="SM00560">
    <property type="entry name" value="LamGL"/>
    <property type="match status" value="6"/>
</dbReference>
<keyword evidence="6" id="KW-1185">Reference proteome</keyword>
<dbReference type="SUPFAM" id="SSF49899">
    <property type="entry name" value="Concanavalin A-like lectins/glucanases"/>
    <property type="match status" value="6"/>
</dbReference>
<protein>
    <submittedName>
        <fullName evidence="5">Concanavalin A-like lectin/glucanase superfamily protein</fullName>
    </submittedName>
</protein>
<feature type="domain" description="LamG-like jellyroll fold" evidence="4">
    <location>
        <begin position="1586"/>
        <end position="1725"/>
    </location>
</feature>
<sequence length="2208" mass="232475">MTVVPDGHTPPSQQVSVSEAPDAATAALAAWRQGTRVEVADQRTSTSVTFANPGGSFTSELSPVPVRVKVAGSWARIDTGLVRRPDGSVGPVAAEGELSLSGGGSGPPLASLRSIGRTLALQWPDPLPVPVLSGSTATYPEVLPGVDLVMHAVRNGFQQDIVLKNAEAARNPKLAAIRLGMRAEGLRVTTDARGAIQATDESGAVVFTAPPSKMWDASGREAAVGVSVVDGSLVLTPDRAFLADPGLTFPVTVDPALSTFYKQSWATVLSGSAVANTSYWNTSGDGPGAAQVGQCWNGRNQCHGIGEAWAYFQFDTGFLAGRTISAASFDTTVIHSPADCGDASEHVLYRSNGTIDDTLTWNSRIGGSWISAYGAPTTCHGGQPVTVGVPADRIASDGLSTYVLTASDGADQAAWRKYDPGLTVLRVNWNRPPNAPYDLTTVPQLPETPCKWCGGVPYVGDDNIRLVARVSDPDGDMVLPQWRIRFRNSDGLDDLQAFNGPAQTSGAAHDTFVDLTGRDKQRVNWWVHASDGAVSSGLTGGQSFVVDRVAPDRPPTVTGVLYQEDGRWHGGVGVPGTFTFGANGVTDIDHYLYWWKDQAVASVDAQSLGGQATVTLAPDRDGPRDLFVQSVDRAGHRSAAQVLHTYVRAGNGPLAQWSFEGNTTDTAFLGDRHGTLNGGASYTPQGALGSAIQLDGVDDHVSAPNAIRNDAGFTVSAWVKPSSGRGPRAAVSQDGAMFPGFVLWHRALADGTDSKWVFGVPTSTTTDKGVVMASSPVGMPQLNTWTHLAGVRDPGSGQIRLYVNGVLVGTAPFTAMPEFASGLVRIGRTVWGSTQGADPWAGGIDEVRLYDRVLSSAEIAAAVSSTGVQAAHWKFDDASGTTARNAVDGGLDGVLENGAAFVPEGASGGAVHLDGDNDAVTAGGPVVRTDQSFSAAAWVRADRLTTGGASMTAVSQDGNVHGGFYLQYNGAAGKWMFVRLTTDDDKQQWMGVSATQQPKAGEWVHLAATFDAATRQMRIYVNGELGGSGVLPVAPWRADGPLVVGRAKFAGKPADYWPGSIDEVRLFNRVISEEEVRGLVSRADVTAGAWKLDGNANDVNGKLTGTLNGGVEWTAGQTGAVPDPSDLAAKLNGGNGYVSMPKAVDTDRSFSVAAWVRPDSVGSQAAAVVSQDGQQISGFTLRALADGRWDFMMPRSDESKPGDQATGQAAQRGVWTHLVGVYRKDTQRIELYVNGVLAASAAHTGGFNAGGGLQIGRAKWTGGPVDFLAGAVDDVTVYSRPLFLGEIQKMADRDLSLGHEWPMDEGRGTTVADAVGSRGGTLENGATFTKGRVGNAVRFDGVDDGVSTTGADVRTDTSFTVSAWVWLDGHECVGDRCVASAVSMDGGGTPVPKFRLGHLIDDDQSSRGKWVFEMPELADGSITRAAVDTRPGQLNSWVHLVGVYDAPAKTIWLHVDGSEKASGTLLAPWQATGPLRAGRDQAGGFWRGKVDDVRMYSGALTADRISALYKSYPVLDGAATLPVADAGWWKMDEPTGTTVADASGRGRNATMSGGAGRLGGRSGLSAWLDGSTGYVETAGPVVDSSGSFSVAAWAYLTDGSRYATVVGQDGDQVSTFYIQYDAAAKKWAAVVPQQDKASPDLTFALSSETALPYAWTHVVLVYDAPLSQLRLYVNGGLSAVQVGVTVRPSSGPLSIGRCKWNGAKGCFFPRGVDDVRAYSRALTDGEVRRVHDDAPTLMHGYWRFDDGTARDYSWRQNVTTLSGGVSFEPGPVGQALKLDGVTGTATTADAGVPMWDSFTVSGWARLDRSDKAATVLSQDGSRRSGYLLQYRPEVNRWVFGAAARDADNEPLVYANSLQPPVLGQWTHLTGVYDYPARQLRLYVNGELVGTRDNVLMWLGHGKFAIGRAKTNGTAAEYFTGAVDEVTTDMGVVADAEILARATRPAPSGGQVARMVNQAGDHYTATTTAGMYDKFTPVPPGYRFDAPLGTMLSAAGSNTRRLYACMRTNADEFTSVDPSCEGSGKVADLGWVFTTRPTDWPTVPLNRCRTAGGELFDSTSPDCEGQTVDRLLGYMVGYAPLTRYVHPRVVENTVTTGAVPPGYRFEGTLGLVAMTDEPGTAPLMSCMDGVDQFLSVGTGCGGKTVVGPVGRIWTSAPPGRASGVLYQCAVTSGAAAGQIFASRSADCEGQTVRGPLGYVLVAHPGPVAA</sequence>
<evidence type="ECO:0000259" key="4">
    <source>
        <dbReference type="SMART" id="SM00560"/>
    </source>
</evidence>
<dbReference type="GO" id="GO:0006955">
    <property type="term" value="P:immune response"/>
    <property type="evidence" value="ECO:0007669"/>
    <property type="project" value="InterPro"/>
</dbReference>
<evidence type="ECO:0000256" key="2">
    <source>
        <dbReference type="ARBA" id="ARBA00023157"/>
    </source>
</evidence>
<dbReference type="Gene3D" id="2.60.120.200">
    <property type="match status" value="6"/>
</dbReference>
<evidence type="ECO:0000313" key="5">
    <source>
        <dbReference type="EMBL" id="TCO59398.1"/>
    </source>
</evidence>
<feature type="region of interest" description="Disordered" evidence="3">
    <location>
        <begin position="1"/>
        <end position="20"/>
    </location>
</feature>
<dbReference type="Pfam" id="PF13385">
    <property type="entry name" value="Laminin_G_3"/>
    <property type="match status" value="6"/>
</dbReference>
<keyword evidence="5" id="KW-0430">Lectin</keyword>
<feature type="domain" description="LamG-like jellyroll fold" evidence="4">
    <location>
        <begin position="931"/>
        <end position="1074"/>
    </location>
</feature>
<dbReference type="InterPro" id="IPR006558">
    <property type="entry name" value="LamG-like"/>
</dbReference>
<gene>
    <name evidence="5" type="ORF">EV192_104239</name>
</gene>
<dbReference type="EMBL" id="SLWS01000004">
    <property type="protein sequence ID" value="TCO59398.1"/>
    <property type="molecule type" value="Genomic_DNA"/>
</dbReference>
<feature type="domain" description="LamG-like jellyroll fold" evidence="4">
    <location>
        <begin position="1796"/>
        <end position="1935"/>
    </location>
</feature>
<reference evidence="5 6" key="1">
    <citation type="submission" date="2019-03" db="EMBL/GenBank/DDBJ databases">
        <title>Genomic Encyclopedia of Type Strains, Phase IV (KMG-IV): sequencing the most valuable type-strain genomes for metagenomic binning, comparative biology and taxonomic classification.</title>
        <authorList>
            <person name="Goeker M."/>
        </authorList>
    </citation>
    <scope>NUCLEOTIDE SEQUENCE [LARGE SCALE GENOMIC DNA]</scope>
    <source>
        <strain evidence="5 6">DSM 45934</strain>
    </source>
</reference>
<evidence type="ECO:0000313" key="6">
    <source>
        <dbReference type="Proteomes" id="UP000295680"/>
    </source>
</evidence>
<dbReference type="InterPro" id="IPR042837">
    <property type="entry name" value="PTX3"/>
</dbReference>
<dbReference type="PANTHER" id="PTHR46943:SF1">
    <property type="entry name" value="PENTRAXIN-RELATED PROTEIN PTX3"/>
    <property type="match status" value="1"/>
</dbReference>
<feature type="domain" description="LamG-like jellyroll fold" evidence="4">
    <location>
        <begin position="1148"/>
        <end position="1285"/>
    </location>
</feature>
<name>A0A4R2JQE3_9PSEU</name>
<organism evidence="5 6">
    <name type="scientific">Actinocrispum wychmicini</name>
    <dbReference type="NCBI Taxonomy" id="1213861"/>
    <lineage>
        <taxon>Bacteria</taxon>
        <taxon>Bacillati</taxon>
        <taxon>Actinomycetota</taxon>
        <taxon>Actinomycetes</taxon>
        <taxon>Pseudonocardiales</taxon>
        <taxon>Pseudonocardiaceae</taxon>
        <taxon>Actinocrispum</taxon>
    </lineage>
</organism>